<dbReference type="Gene3D" id="3.40.50.150">
    <property type="entry name" value="Vaccinia Virus protein VP39"/>
    <property type="match status" value="1"/>
</dbReference>
<evidence type="ECO:0000313" key="3">
    <source>
        <dbReference type="EMBL" id="PTE19018.1"/>
    </source>
</evidence>
<dbReference type="EMBL" id="PZKF01000003">
    <property type="protein sequence ID" value="PTE19018.1"/>
    <property type="molecule type" value="Genomic_DNA"/>
</dbReference>
<dbReference type="Pfam" id="PF13649">
    <property type="entry name" value="Methyltransf_25"/>
    <property type="match status" value="1"/>
</dbReference>
<dbReference type="SUPFAM" id="SSF53335">
    <property type="entry name" value="S-adenosyl-L-methionine-dependent methyltransferases"/>
    <property type="match status" value="1"/>
</dbReference>
<proteinExistence type="predicted"/>
<comment type="caution">
    <text evidence="3">The sequence shown here is derived from an EMBL/GenBank/DDBJ whole genome shotgun (WGS) entry which is preliminary data.</text>
</comment>
<dbReference type="AlphaFoldDB" id="A0A2T4JMB0"/>
<sequence>MIRLLMKGGALPAGEEFFAPRLVAAARGGVCRVLLSGAADTGLAALVLRALGAAGVRPQIVLADRCATTLEQNRRFAAQIGARFELHHGDLAGLDCAPVDAVVMHSVLHFIPPEARASVVASWARVLRPGGELMGFQRLSGAARSRDPAGIAISAAGLEAAALAYGFDPAEAAQIRLAGAAFWAARLTHAPSDPDAFRGLLARAGFDLMEIVTPDAAQTGSPVHLAGQSGPGPQSLFAARRRGLDQPAPG</sequence>
<reference evidence="3 4" key="1">
    <citation type="submission" date="2018-03" db="EMBL/GenBank/DDBJ databases">
        <title>Rhodobacter veldkampii.</title>
        <authorList>
            <person name="Meyer T.E."/>
            <person name="Miller S."/>
            <person name="Lodha T."/>
            <person name="Gandham S."/>
            <person name="Chintalapati S."/>
            <person name="Chintalapati V.R."/>
        </authorList>
    </citation>
    <scope>NUCLEOTIDE SEQUENCE [LARGE SCALE GENOMIC DNA]</scope>
    <source>
        <strain evidence="3 4">DSM 11550</strain>
    </source>
</reference>
<protein>
    <recommendedName>
        <fullName evidence="2">Methyltransferase domain-containing protein</fullName>
    </recommendedName>
</protein>
<evidence type="ECO:0000259" key="2">
    <source>
        <dbReference type="Pfam" id="PF13649"/>
    </source>
</evidence>
<dbReference type="InterPro" id="IPR029063">
    <property type="entry name" value="SAM-dependent_MTases_sf"/>
</dbReference>
<name>A0A2T4JMB0_9RHOB</name>
<evidence type="ECO:0000313" key="4">
    <source>
        <dbReference type="Proteomes" id="UP000241899"/>
    </source>
</evidence>
<dbReference type="InterPro" id="IPR041698">
    <property type="entry name" value="Methyltransf_25"/>
</dbReference>
<dbReference type="Proteomes" id="UP000241899">
    <property type="component" value="Unassembled WGS sequence"/>
</dbReference>
<accession>A0A2T4JMB0</accession>
<organism evidence="3 4">
    <name type="scientific">Phaeovulum veldkampii DSM 11550</name>
    <dbReference type="NCBI Taxonomy" id="1185920"/>
    <lineage>
        <taxon>Bacteria</taxon>
        <taxon>Pseudomonadati</taxon>
        <taxon>Pseudomonadota</taxon>
        <taxon>Alphaproteobacteria</taxon>
        <taxon>Rhodobacterales</taxon>
        <taxon>Paracoccaceae</taxon>
        <taxon>Phaeovulum</taxon>
    </lineage>
</organism>
<feature type="region of interest" description="Disordered" evidence="1">
    <location>
        <begin position="219"/>
        <end position="250"/>
    </location>
</feature>
<gene>
    <name evidence="3" type="ORF">C5F46_02110</name>
</gene>
<keyword evidence="4" id="KW-1185">Reference proteome</keyword>
<dbReference type="CDD" id="cd02440">
    <property type="entry name" value="AdoMet_MTases"/>
    <property type="match status" value="1"/>
</dbReference>
<evidence type="ECO:0000256" key="1">
    <source>
        <dbReference type="SAM" id="MobiDB-lite"/>
    </source>
</evidence>
<feature type="domain" description="Methyltransferase" evidence="2">
    <location>
        <begin position="50"/>
        <end position="131"/>
    </location>
</feature>